<reference evidence="2 3" key="1">
    <citation type="submission" date="2023-02" db="EMBL/GenBank/DDBJ databases">
        <title>Vibrio intestini sp. nov., a close relative of Vibrio cholerae isolated from the intestine of Healthy Culter dabryi.</title>
        <authorList>
            <person name="Wu N."/>
        </authorList>
    </citation>
    <scope>NUCLEOTIDE SEQUENCE [LARGE SCALE GENOMIC DNA]</scope>
    <source>
        <strain evidence="2 3">DSL-7</strain>
    </source>
</reference>
<accession>A0ABT5V635</accession>
<dbReference type="EMBL" id="JARBFT010000034">
    <property type="protein sequence ID" value="MDE1516089.1"/>
    <property type="molecule type" value="Genomic_DNA"/>
</dbReference>
<keyword evidence="1" id="KW-0472">Membrane</keyword>
<feature type="transmembrane region" description="Helical" evidence="1">
    <location>
        <begin position="148"/>
        <end position="169"/>
    </location>
</feature>
<protein>
    <submittedName>
        <fullName evidence="2">Uncharacterized protein</fullName>
    </submittedName>
</protein>
<evidence type="ECO:0000313" key="3">
    <source>
        <dbReference type="Proteomes" id="UP001216189"/>
    </source>
</evidence>
<keyword evidence="1" id="KW-1133">Transmembrane helix</keyword>
<evidence type="ECO:0000256" key="1">
    <source>
        <dbReference type="SAM" id="Phobius"/>
    </source>
</evidence>
<feature type="transmembrane region" description="Helical" evidence="1">
    <location>
        <begin position="56"/>
        <end position="76"/>
    </location>
</feature>
<dbReference type="Proteomes" id="UP001216189">
    <property type="component" value="Unassembled WGS sequence"/>
</dbReference>
<keyword evidence="3" id="KW-1185">Reference proteome</keyword>
<organism evidence="2 3">
    <name type="scientific">Vibrio chanodichtyis</name>
    <dbReference type="NCBI Taxonomy" id="3027932"/>
    <lineage>
        <taxon>Bacteria</taxon>
        <taxon>Pseudomonadati</taxon>
        <taxon>Pseudomonadota</taxon>
        <taxon>Gammaproteobacteria</taxon>
        <taxon>Vibrionales</taxon>
        <taxon>Vibrionaceae</taxon>
        <taxon>Vibrio</taxon>
    </lineage>
</organism>
<feature type="transmembrane region" description="Helical" evidence="1">
    <location>
        <begin position="23"/>
        <end position="44"/>
    </location>
</feature>
<evidence type="ECO:0000313" key="2">
    <source>
        <dbReference type="EMBL" id="MDE1516089.1"/>
    </source>
</evidence>
<proteinExistence type="predicted"/>
<feature type="transmembrane region" description="Helical" evidence="1">
    <location>
        <begin position="121"/>
        <end position="142"/>
    </location>
</feature>
<name>A0ABT5V635_9VIBR</name>
<feature type="transmembrane region" description="Helical" evidence="1">
    <location>
        <begin position="82"/>
        <end position="100"/>
    </location>
</feature>
<sequence>MNIRESFIEAVELYKKAGSLNRIFIMISFFLSVSSIASLSESIFKWKGFILDAVDFYQHYIAEIIIYYAGFVGLSYTQNQVHSAVILSIAVSLGMKMFILDQLKFAEVMRDKYNFEVKPKINLFRIQAVAYSVFVWLSFGLSEDNVTLISSIILLMSYPIFVSLIHWILVNFDKNKTLSLSNVSYCKVYYVYLAAIFLMLGVLGAINSGISKVA</sequence>
<comment type="caution">
    <text evidence="2">The sequence shown here is derived from an EMBL/GenBank/DDBJ whole genome shotgun (WGS) entry which is preliminary data.</text>
</comment>
<dbReference type="RefSeq" id="WP_274723733.1">
    <property type="nucleotide sequence ID" value="NZ_JARBFT010000034.1"/>
</dbReference>
<feature type="transmembrane region" description="Helical" evidence="1">
    <location>
        <begin position="189"/>
        <end position="210"/>
    </location>
</feature>
<keyword evidence="1" id="KW-0812">Transmembrane</keyword>
<gene>
    <name evidence="2" type="ORF">PUN32_13955</name>
</gene>